<dbReference type="SUPFAM" id="SSF69635">
    <property type="entry name" value="Type III secretory system chaperone-like"/>
    <property type="match status" value="1"/>
</dbReference>
<dbReference type="Pfam" id="PF22550">
    <property type="entry name" value="CesT_Tir_1"/>
    <property type="match status" value="1"/>
</dbReference>
<proteinExistence type="predicted"/>
<organism evidence="1">
    <name type="scientific">uncultured spirochete</name>
    <dbReference type="NCBI Taxonomy" id="156406"/>
    <lineage>
        <taxon>Bacteria</taxon>
        <taxon>Pseudomonadati</taxon>
        <taxon>Spirochaetota</taxon>
        <taxon>Spirochaetia</taxon>
        <taxon>Spirochaetales</taxon>
        <taxon>environmental samples</taxon>
    </lineage>
</organism>
<accession>A0A3P3XPX9</accession>
<evidence type="ECO:0008006" key="2">
    <source>
        <dbReference type="Google" id="ProtNLM"/>
    </source>
</evidence>
<name>A0A3P3XPX9_9SPIR</name>
<gene>
    <name evidence="1" type="ORF">SPIRO4BDMA_40475</name>
</gene>
<protein>
    <recommendedName>
        <fullName evidence="2">Molecular chaperone Tir</fullName>
    </recommendedName>
</protein>
<sequence length="131" mass="14761">MSTLPKIEQYLIDLGISYQEISNNSWLIEDENKGYPKMLVSLSDPLVIISADVMPVPKKNAEQLFRMLLELNATDLLHGAYAISGNDIIVIDTLQQATLDKEEFLASIESISFALLEHYKKLASYIQKAEE</sequence>
<dbReference type="Gene3D" id="3.30.1460.10">
    <property type="match status" value="1"/>
</dbReference>
<dbReference type="InterPro" id="IPR054345">
    <property type="entry name" value="Tir-like"/>
</dbReference>
<dbReference type="EMBL" id="FWDO01000004">
    <property type="protein sequence ID" value="SLM17903.1"/>
    <property type="molecule type" value="Genomic_DNA"/>
</dbReference>
<reference evidence="1" key="1">
    <citation type="submission" date="2017-02" db="EMBL/GenBank/DDBJ databases">
        <authorList>
            <person name="Regsiter A."/>
            <person name="William W."/>
        </authorList>
    </citation>
    <scope>NUCLEOTIDE SEQUENCE</scope>
    <source>
        <strain evidence="1">BdmA 4</strain>
    </source>
</reference>
<evidence type="ECO:0000313" key="1">
    <source>
        <dbReference type="EMBL" id="SLM17903.1"/>
    </source>
</evidence>
<dbReference type="AlphaFoldDB" id="A0A3P3XPX9"/>